<comment type="caution">
    <text evidence="3">The sequence shown here is derived from an EMBL/GenBank/DDBJ whole genome shotgun (WGS) entry which is preliminary data.</text>
</comment>
<dbReference type="RefSeq" id="WP_342810043.1">
    <property type="nucleotide sequence ID" value="NZ_JAOPJZ010000021.1"/>
</dbReference>
<name>A0AAP2ZAK0_9EURY</name>
<evidence type="ECO:0000313" key="3">
    <source>
        <dbReference type="EMBL" id="MCU4753734.1"/>
    </source>
</evidence>
<keyword evidence="1" id="KW-1133">Transmembrane helix</keyword>
<feature type="transmembrane region" description="Helical" evidence="1">
    <location>
        <begin position="141"/>
        <end position="162"/>
    </location>
</feature>
<dbReference type="InterPro" id="IPR039447">
    <property type="entry name" value="UreH-like_TM_dom"/>
</dbReference>
<feature type="transmembrane region" description="Helical" evidence="1">
    <location>
        <begin position="264"/>
        <end position="289"/>
    </location>
</feature>
<organism evidence="3 4">
    <name type="scientific">Natronosalvus hydrolyticus</name>
    <dbReference type="NCBI Taxonomy" id="2979988"/>
    <lineage>
        <taxon>Archaea</taxon>
        <taxon>Methanobacteriati</taxon>
        <taxon>Methanobacteriota</taxon>
        <taxon>Stenosarchaea group</taxon>
        <taxon>Halobacteria</taxon>
        <taxon>Halobacteriales</taxon>
        <taxon>Natrialbaceae</taxon>
        <taxon>Natronosalvus</taxon>
    </lineage>
</organism>
<evidence type="ECO:0000256" key="1">
    <source>
        <dbReference type="SAM" id="Phobius"/>
    </source>
</evidence>
<reference evidence="3 4" key="1">
    <citation type="submission" date="2022-09" db="EMBL/GenBank/DDBJ databases">
        <title>Enrichment on poylsaccharides allowed isolation of novel metabolic and taxonomic groups of Haloarchaea.</title>
        <authorList>
            <person name="Sorokin D.Y."/>
            <person name="Elcheninov A.G."/>
            <person name="Khizhniak T.V."/>
            <person name="Kolganova T.V."/>
            <person name="Kublanov I.V."/>
        </authorList>
    </citation>
    <scope>NUCLEOTIDE SEQUENCE [LARGE SCALE GENOMIC DNA]</scope>
    <source>
        <strain evidence="3 4">AArc-curdl1</strain>
    </source>
</reference>
<evidence type="ECO:0000259" key="2">
    <source>
        <dbReference type="Pfam" id="PF13386"/>
    </source>
</evidence>
<dbReference type="PANTHER" id="PTHR42208:SF1">
    <property type="entry name" value="HEAVY METAL TRANSPORTER"/>
    <property type="match status" value="1"/>
</dbReference>
<accession>A0AAP2ZAK0</accession>
<gene>
    <name evidence="3" type="ORF">OB919_17385</name>
</gene>
<dbReference type="Pfam" id="PF13386">
    <property type="entry name" value="DsbD_2"/>
    <property type="match status" value="1"/>
</dbReference>
<keyword evidence="4" id="KW-1185">Reference proteome</keyword>
<keyword evidence="1" id="KW-0472">Membrane</keyword>
<dbReference type="PANTHER" id="PTHR42208">
    <property type="entry name" value="HEAVY METAL TRANSPORTER-RELATED"/>
    <property type="match status" value="1"/>
</dbReference>
<dbReference type="AlphaFoldDB" id="A0AAP2ZAK0"/>
<proteinExistence type="predicted"/>
<feature type="transmembrane region" description="Helical" evidence="1">
    <location>
        <begin position="200"/>
        <end position="223"/>
    </location>
</feature>
<feature type="transmembrane region" description="Helical" evidence="1">
    <location>
        <begin position="229"/>
        <end position="252"/>
    </location>
</feature>
<feature type="domain" description="Urease accessory protein UreH-like transmembrane" evidence="2">
    <location>
        <begin position="48"/>
        <end position="277"/>
    </location>
</feature>
<evidence type="ECO:0000313" key="4">
    <source>
        <dbReference type="Proteomes" id="UP001321047"/>
    </source>
</evidence>
<feature type="transmembrane region" description="Helical" evidence="1">
    <location>
        <begin position="110"/>
        <end position="129"/>
    </location>
</feature>
<dbReference type="EMBL" id="JAOPJZ010000021">
    <property type="protein sequence ID" value="MCU4753734.1"/>
    <property type="molecule type" value="Genomic_DNA"/>
</dbReference>
<feature type="transmembrane region" description="Helical" evidence="1">
    <location>
        <begin position="47"/>
        <end position="67"/>
    </location>
</feature>
<protein>
    <submittedName>
        <fullName evidence="3">Sulfite exporter TauE/SafE family protein</fullName>
    </submittedName>
</protein>
<sequence>MSGAILVASETATQFSAPAAAQFTVPAATCAAPDAAGFGTEAAGPLLFFLIGLLGGAHCLGMCGPLVTTYADRLRDAEAISSAKASRSSRRDTLTLRAVRQHALWNLGRTVSYTLLGGFFGIVGAGLFLSPRVAAGMLGEIHAVSGLLVGVVIIAAGVTFLLGQGTLGAGLGARLARGPLGRLQRWLGARVDAWVGDVRIVGLGGAHGLLPCPLLYPAFLYALVQGSPVGGMVSLAALGLGTIPALFLYATVFQSVSLETRMRLHRLLGVAFILLGYIPLQHGLAAIGIPLPHPPIPYYQPL</sequence>
<dbReference type="Proteomes" id="UP001321047">
    <property type="component" value="Unassembled WGS sequence"/>
</dbReference>
<keyword evidence="1" id="KW-0812">Transmembrane</keyword>